<reference evidence="2 3" key="1">
    <citation type="journal article" date="2011" name="J. Bacteriol.">
        <title>Draft genome sequence of Caloramator australicus strain RC3T, a thermoanaerobe from the Great Artesian Basin of Australia.</title>
        <authorList>
            <person name="Ogg C.D."/>
            <person name="Patel B.K.C."/>
        </authorList>
    </citation>
    <scope>NUCLEOTIDE SEQUENCE [LARGE SCALE GENOMIC DNA]</scope>
    <source>
        <strain evidence="2 3">RC3</strain>
    </source>
</reference>
<name>I7KV93_9CLOT</name>
<dbReference type="CDD" id="cd00077">
    <property type="entry name" value="HDc"/>
    <property type="match status" value="1"/>
</dbReference>
<dbReference type="Proteomes" id="UP000007652">
    <property type="component" value="Unassembled WGS sequence"/>
</dbReference>
<dbReference type="InterPro" id="IPR003607">
    <property type="entry name" value="HD/PDEase_dom"/>
</dbReference>
<feature type="domain" description="HD-GYP" evidence="1">
    <location>
        <begin position="106"/>
        <end position="302"/>
    </location>
</feature>
<sequence>MKLTSIFSVSPGDVLSQTIIDAKGNILLREGVVLTQKYINKLIDLGILYVYIKDKNLSDIPGQDLHFLEIKTQAVKALNKVYSRVHNVSNGDFKETLKTINELVEYLIDNKEVNFMYLTELKTYDNYTFVHSLNSCVVSLFLGVQMAYSKAMLIDLGAGTLLHDIGKMKIPQSILNKNGKLTEEEYDVMKTHPEIGYEMIKSMNSINERGKSIVLEHHERYDGKGYPYGLKGNEISKYARIACVSDVYDALISDRIYRRAFPPNEAYEFILASSGTFFDPEIVDLFRNHFCVYPLGIEVKLSNGCHAYVIGQNKGFPDRPRVRIFKNEEGKEIEPYDINLVEKINVCIENIIF</sequence>
<dbReference type="AlphaFoldDB" id="I7KV93"/>
<dbReference type="PANTHER" id="PTHR43155">
    <property type="entry name" value="CYCLIC DI-GMP PHOSPHODIESTERASE PA4108-RELATED"/>
    <property type="match status" value="1"/>
</dbReference>
<evidence type="ECO:0000259" key="1">
    <source>
        <dbReference type="PROSITE" id="PS51832"/>
    </source>
</evidence>
<evidence type="ECO:0000313" key="2">
    <source>
        <dbReference type="EMBL" id="CCJ33914.1"/>
    </source>
</evidence>
<dbReference type="EMBL" id="CAKP01000096">
    <property type="protein sequence ID" value="CCJ33914.1"/>
    <property type="molecule type" value="Genomic_DNA"/>
</dbReference>
<dbReference type="InterPro" id="IPR037522">
    <property type="entry name" value="HD_GYP_dom"/>
</dbReference>
<comment type="caution">
    <text evidence="2">The sequence shown here is derived from an EMBL/GenBank/DDBJ whole genome shotgun (WGS) entry which is preliminary data.</text>
</comment>
<dbReference type="eggNOG" id="COG2206">
    <property type="taxonomic scope" value="Bacteria"/>
</dbReference>
<gene>
    <name evidence="2" type="ORF">CAAU_1830</name>
</gene>
<proteinExistence type="predicted"/>
<accession>I7KV93</accession>
<dbReference type="RefSeq" id="WP_008909172.1">
    <property type="nucleotide sequence ID" value="NZ_CAKP01000096.1"/>
</dbReference>
<dbReference type="SUPFAM" id="SSF109604">
    <property type="entry name" value="HD-domain/PDEase-like"/>
    <property type="match status" value="1"/>
</dbReference>
<protein>
    <submittedName>
        <fullName evidence="2">HD-GYP domain</fullName>
    </submittedName>
</protein>
<dbReference type="PANTHER" id="PTHR43155:SF2">
    <property type="entry name" value="CYCLIC DI-GMP PHOSPHODIESTERASE PA4108"/>
    <property type="match status" value="1"/>
</dbReference>
<dbReference type="OrthoDB" id="9804747at2"/>
<dbReference type="PROSITE" id="PS51832">
    <property type="entry name" value="HD_GYP"/>
    <property type="match status" value="1"/>
</dbReference>
<keyword evidence="3" id="KW-1185">Reference proteome</keyword>
<dbReference type="Gene3D" id="1.10.3210.10">
    <property type="entry name" value="Hypothetical protein af1432"/>
    <property type="match status" value="1"/>
</dbReference>
<evidence type="ECO:0000313" key="3">
    <source>
        <dbReference type="Proteomes" id="UP000007652"/>
    </source>
</evidence>
<dbReference type="SMART" id="SM00471">
    <property type="entry name" value="HDc"/>
    <property type="match status" value="1"/>
</dbReference>
<organism evidence="2 3">
    <name type="scientific">Caloramator australicus RC3</name>
    <dbReference type="NCBI Taxonomy" id="857293"/>
    <lineage>
        <taxon>Bacteria</taxon>
        <taxon>Bacillati</taxon>
        <taxon>Bacillota</taxon>
        <taxon>Clostridia</taxon>
        <taxon>Eubacteriales</taxon>
        <taxon>Clostridiaceae</taxon>
        <taxon>Caloramator</taxon>
    </lineage>
</organism>
<dbReference type="Pfam" id="PF13487">
    <property type="entry name" value="HD_5"/>
    <property type="match status" value="1"/>
</dbReference>
<dbReference type="STRING" id="857293.CAAU_1830"/>